<dbReference type="SUPFAM" id="SSF50814">
    <property type="entry name" value="Lipocalins"/>
    <property type="match status" value="1"/>
</dbReference>
<dbReference type="Proteomes" id="UP001595798">
    <property type="component" value="Unassembled WGS sequence"/>
</dbReference>
<keyword evidence="2" id="KW-0446">Lipid-binding</keyword>
<evidence type="ECO:0000313" key="5">
    <source>
        <dbReference type="Proteomes" id="UP001595798"/>
    </source>
</evidence>
<feature type="domain" description="Lipocalin/cytosolic fatty-acid binding" evidence="3">
    <location>
        <begin position="32"/>
        <end position="172"/>
    </location>
</feature>
<evidence type="ECO:0000256" key="2">
    <source>
        <dbReference type="PIRNR" id="PIRNR036893"/>
    </source>
</evidence>
<evidence type="ECO:0000256" key="1">
    <source>
        <dbReference type="ARBA" id="ARBA00006889"/>
    </source>
</evidence>
<dbReference type="Pfam" id="PF08212">
    <property type="entry name" value="Lipocalin_2"/>
    <property type="match status" value="1"/>
</dbReference>
<dbReference type="CDD" id="cd19438">
    <property type="entry name" value="lipocalin_Blc-like"/>
    <property type="match status" value="1"/>
</dbReference>
<dbReference type="EMBL" id="JBHSDI010000011">
    <property type="protein sequence ID" value="MFC4258961.1"/>
    <property type="molecule type" value="Genomic_DNA"/>
</dbReference>
<comment type="caution">
    <text evidence="4">The sequence shown here is derived from an EMBL/GenBank/DDBJ whole genome shotgun (WGS) entry which is preliminary data.</text>
</comment>
<keyword evidence="2" id="KW-0998">Cell outer membrane</keyword>
<accession>A0ABV8QF17</accession>
<gene>
    <name evidence="4" type="ORF">ACFOZ5_07955</name>
</gene>
<protein>
    <recommendedName>
        <fullName evidence="2">Outer membrane lipoprotein Blc</fullName>
    </recommendedName>
</protein>
<comment type="similarity">
    <text evidence="1 2">Belongs to the calycin superfamily. Lipocalin family.</text>
</comment>
<keyword evidence="2" id="KW-0472">Membrane</keyword>
<dbReference type="InterPro" id="IPR022271">
    <property type="entry name" value="Lipocalin_ApoD"/>
</dbReference>
<dbReference type="RefSeq" id="WP_379886503.1">
    <property type="nucleotide sequence ID" value="NZ_JBHSDI010000011.1"/>
</dbReference>
<dbReference type="PIRSF" id="PIRSF036893">
    <property type="entry name" value="Lipocalin_ApoD"/>
    <property type="match status" value="1"/>
</dbReference>
<comment type="subunit">
    <text evidence="2">Homodimer.</text>
</comment>
<dbReference type="InterPro" id="IPR002446">
    <property type="entry name" value="Lipocalin_bac"/>
</dbReference>
<comment type="function">
    <text evidence="2">Involved in the storage or transport of lipids necessary for membrane maintenance under stressful conditions. Displays a binding preference for lysophospholipids.</text>
</comment>
<dbReference type="PRINTS" id="PR01171">
    <property type="entry name" value="BCTLIPOCALIN"/>
</dbReference>
<organism evidence="4 5">
    <name type="scientific">Marinobacter lacisalsi</name>
    <dbReference type="NCBI Taxonomy" id="475979"/>
    <lineage>
        <taxon>Bacteria</taxon>
        <taxon>Pseudomonadati</taxon>
        <taxon>Pseudomonadota</taxon>
        <taxon>Gammaproteobacteria</taxon>
        <taxon>Pseudomonadales</taxon>
        <taxon>Marinobacteraceae</taxon>
        <taxon>Marinobacter</taxon>
    </lineage>
</organism>
<dbReference type="InterPro" id="IPR012674">
    <property type="entry name" value="Calycin"/>
</dbReference>
<name>A0ABV8QF17_9GAMM</name>
<comment type="subcellular location">
    <subcellularLocation>
        <location evidence="2">Cell outer membrane</location>
    </subcellularLocation>
</comment>
<reference evidence="5" key="1">
    <citation type="journal article" date="2019" name="Int. J. Syst. Evol. Microbiol.">
        <title>The Global Catalogue of Microorganisms (GCM) 10K type strain sequencing project: providing services to taxonomists for standard genome sequencing and annotation.</title>
        <authorList>
            <consortium name="The Broad Institute Genomics Platform"/>
            <consortium name="The Broad Institute Genome Sequencing Center for Infectious Disease"/>
            <person name="Wu L."/>
            <person name="Ma J."/>
        </authorList>
    </citation>
    <scope>NUCLEOTIDE SEQUENCE [LARGE SCALE GENOMIC DNA]</scope>
    <source>
        <strain evidence="5">CECT 7297</strain>
    </source>
</reference>
<keyword evidence="5" id="KW-1185">Reference proteome</keyword>
<proteinExistence type="inferred from homology"/>
<keyword evidence="2" id="KW-0449">Lipoprotein</keyword>
<dbReference type="PROSITE" id="PS51257">
    <property type="entry name" value="PROKAR_LIPOPROTEIN"/>
    <property type="match status" value="1"/>
</dbReference>
<dbReference type="Gene3D" id="2.40.128.20">
    <property type="match status" value="1"/>
</dbReference>
<evidence type="ECO:0000259" key="3">
    <source>
        <dbReference type="Pfam" id="PF08212"/>
    </source>
</evidence>
<dbReference type="InterPro" id="IPR047202">
    <property type="entry name" value="Lipocalin_Blc-like_dom"/>
</dbReference>
<evidence type="ECO:0000313" key="4">
    <source>
        <dbReference type="EMBL" id="MFC4258961.1"/>
    </source>
</evidence>
<dbReference type="PROSITE" id="PS00213">
    <property type="entry name" value="LIPOCALIN"/>
    <property type="match status" value="1"/>
</dbReference>
<dbReference type="PANTHER" id="PTHR10612">
    <property type="entry name" value="APOLIPOPROTEIN D"/>
    <property type="match status" value="1"/>
</dbReference>
<dbReference type="InterPro" id="IPR022272">
    <property type="entry name" value="Lipocalin_CS"/>
</dbReference>
<sequence length="182" mass="20682">MRLATFPTVALSIAMSACTGLPDGIEPVSGFNADRYLGTWYEIARFDHSFEEGLTNVVAEYRYNDDGSIEVINRGYSPEAGEWQEAEGKAWFVGDEDVGHLKVSFFGPFYSSYVVFELDREDYQYSYVTGYDRDYLWFLSRTPTVSDQALENFRSVAEAEGFDSDELIIVEQDRNLSESQAD</sequence>
<dbReference type="InterPro" id="IPR000566">
    <property type="entry name" value="Lipocln_cytosolic_FA-bd_dom"/>
</dbReference>
<dbReference type="PANTHER" id="PTHR10612:SF34">
    <property type="entry name" value="APOLIPOPROTEIN D"/>
    <property type="match status" value="1"/>
</dbReference>